<dbReference type="EMBL" id="JAPWIJ010000002">
    <property type="protein sequence ID" value="MCZ4518095.1"/>
    <property type="molecule type" value="Genomic_DNA"/>
</dbReference>
<gene>
    <name evidence="1" type="ORF">O4220_06150</name>
</gene>
<protein>
    <submittedName>
        <fullName evidence="1">Transposase</fullName>
    </submittedName>
</protein>
<evidence type="ECO:0000313" key="1">
    <source>
        <dbReference type="EMBL" id="MCZ4518095.1"/>
    </source>
</evidence>
<keyword evidence="2" id="KW-1185">Reference proteome</keyword>
<dbReference type="RefSeq" id="WP_269602788.1">
    <property type="nucleotide sequence ID" value="NZ_JAPWIJ010000002.1"/>
</dbReference>
<dbReference type="Proteomes" id="UP001081071">
    <property type="component" value="Unassembled WGS sequence"/>
</dbReference>
<sequence length="396" mass="43948">MTHSGIVEADHHQFVVGSPSAETYEPAATGSVMEVGRNFVTVMTGVAYGPVSVTVELLTTAPGGPGAEVEWEVIEEATIKVSKPFRVITLDGEVAQDFPVLSIVKGLNTFRVSARGRDVSPDQTVTAPTESYLVQVWKVTQPAALRRLHKTDTVWNDDITVHKVRSWWDPDPAADATLYIKYGYEYMTNQVKQDAIDWGGRPPTDKLYRAHYSKQFAFHDRMLVDALARARAPKLRTIAAWAVRRSYTLAGVADIDWIRAGLEALENETPLPAPFDDRHSTKVWDAFNAESRIQMWVTSDSGEQVPTAAVAAAGALTKASGVEPFAALFDVLKTLLVVQHQVDHPDQVPFQRPDYDHVGLISDVRREFFPKLAPADRYERWIGHTVDDVLRADTGQ</sequence>
<evidence type="ECO:0000313" key="2">
    <source>
        <dbReference type="Proteomes" id="UP001081071"/>
    </source>
</evidence>
<reference evidence="1" key="1">
    <citation type="submission" date="2022-12" db="EMBL/GenBank/DDBJ databases">
        <authorList>
            <person name="Krivoruchko A.V."/>
            <person name="Elkin A."/>
        </authorList>
    </citation>
    <scope>NUCLEOTIDE SEQUENCE</scope>
    <source>
        <strain evidence="1">IEGM 1391</strain>
    </source>
</reference>
<proteinExistence type="predicted"/>
<accession>A0ABT4MC51</accession>
<organism evidence="1 2">
    <name type="scientific">Rhodococcus ruber</name>
    <dbReference type="NCBI Taxonomy" id="1830"/>
    <lineage>
        <taxon>Bacteria</taxon>
        <taxon>Bacillati</taxon>
        <taxon>Actinomycetota</taxon>
        <taxon>Actinomycetes</taxon>
        <taxon>Mycobacteriales</taxon>
        <taxon>Nocardiaceae</taxon>
        <taxon>Rhodococcus</taxon>
    </lineage>
</organism>
<comment type="caution">
    <text evidence="1">The sequence shown here is derived from an EMBL/GenBank/DDBJ whole genome shotgun (WGS) entry which is preliminary data.</text>
</comment>
<name>A0ABT4MC51_9NOCA</name>